<evidence type="ECO:0000313" key="3">
    <source>
        <dbReference type="Proteomes" id="UP001627154"/>
    </source>
</evidence>
<dbReference type="SUPFAM" id="SSF49562">
    <property type="entry name" value="C2 domain (Calcium/lipid-binding domain, CaLB)"/>
    <property type="match status" value="1"/>
</dbReference>
<evidence type="ECO:0000259" key="1">
    <source>
        <dbReference type="PROSITE" id="PS50004"/>
    </source>
</evidence>
<keyword evidence="3" id="KW-1185">Reference proteome</keyword>
<organism evidence="2 3">
    <name type="scientific">Trichogramma kaykai</name>
    <dbReference type="NCBI Taxonomy" id="54128"/>
    <lineage>
        <taxon>Eukaryota</taxon>
        <taxon>Metazoa</taxon>
        <taxon>Ecdysozoa</taxon>
        <taxon>Arthropoda</taxon>
        <taxon>Hexapoda</taxon>
        <taxon>Insecta</taxon>
        <taxon>Pterygota</taxon>
        <taxon>Neoptera</taxon>
        <taxon>Endopterygota</taxon>
        <taxon>Hymenoptera</taxon>
        <taxon>Apocrita</taxon>
        <taxon>Proctotrupomorpha</taxon>
        <taxon>Chalcidoidea</taxon>
        <taxon>Trichogrammatidae</taxon>
        <taxon>Trichogramma</taxon>
    </lineage>
</organism>
<accession>A0ABD2WY69</accession>
<dbReference type="Pfam" id="PF00168">
    <property type="entry name" value="C2"/>
    <property type="match status" value="1"/>
</dbReference>
<name>A0ABD2WY69_9HYME</name>
<dbReference type="AlphaFoldDB" id="A0ABD2WY69"/>
<dbReference type="PROSITE" id="PS50004">
    <property type="entry name" value="C2"/>
    <property type="match status" value="1"/>
</dbReference>
<dbReference type="Proteomes" id="UP001627154">
    <property type="component" value="Unassembled WGS sequence"/>
</dbReference>
<comment type="caution">
    <text evidence="2">The sequence shown here is derived from an EMBL/GenBank/DDBJ whole genome shotgun (WGS) entry which is preliminary data.</text>
</comment>
<protein>
    <recommendedName>
        <fullName evidence="1">C2 domain-containing protein</fullName>
    </recommendedName>
</protein>
<evidence type="ECO:0000313" key="2">
    <source>
        <dbReference type="EMBL" id="KAL3397578.1"/>
    </source>
</evidence>
<dbReference type="InterPro" id="IPR035892">
    <property type="entry name" value="C2_domain_sf"/>
</dbReference>
<reference evidence="2 3" key="1">
    <citation type="journal article" date="2024" name="bioRxiv">
        <title>A reference genome for Trichogramma kaykai: A tiny desert-dwelling parasitoid wasp with competing sex-ratio distorters.</title>
        <authorList>
            <person name="Culotta J."/>
            <person name="Lindsey A.R."/>
        </authorList>
    </citation>
    <scope>NUCLEOTIDE SEQUENCE [LARGE SCALE GENOMIC DNA]</scope>
    <source>
        <strain evidence="2 3">KSX58</strain>
    </source>
</reference>
<proteinExistence type="predicted"/>
<gene>
    <name evidence="2" type="ORF">TKK_008677</name>
</gene>
<dbReference type="EMBL" id="JBJJXI010000062">
    <property type="protein sequence ID" value="KAL3397578.1"/>
    <property type="molecule type" value="Genomic_DNA"/>
</dbReference>
<dbReference type="Gene3D" id="2.60.40.150">
    <property type="entry name" value="C2 domain"/>
    <property type="match status" value="1"/>
</dbReference>
<sequence length="251" mass="28767">MIFSSGLLLKSRKDTYAFNYSEDNKIECSDYFVFQVPANRRIDDLTLEIVLYDHVSKQQKYLQQHKLGYLHLPLAQLMPELVDDEQQPQSVTQFFMRCLPFEDAKSYGELMVSMTYQSQAERLTVVIIRARDLFFTPDDDDDDDVSKDGPTYEIYVQVNVLRDGKSFKRKKTGVRHCDHVNSPVWSETLNFDMPLGLLATSTIEFSICRTPSQIMACCHVSANSHSNAQIFQNLLSGATSSAQWLPLNEPK</sequence>
<dbReference type="PANTHER" id="PTHR10024">
    <property type="entry name" value="SYNAPTOTAGMIN"/>
    <property type="match status" value="1"/>
</dbReference>
<dbReference type="PANTHER" id="PTHR10024:SF373">
    <property type="entry name" value="MIP05618P"/>
    <property type="match status" value="1"/>
</dbReference>
<dbReference type="InterPro" id="IPR000008">
    <property type="entry name" value="C2_dom"/>
</dbReference>
<feature type="domain" description="C2" evidence="1">
    <location>
        <begin position="106"/>
        <end position="245"/>
    </location>
</feature>